<dbReference type="AlphaFoldDB" id="A0A7X0KW02"/>
<dbReference type="RefSeq" id="WP_184751757.1">
    <property type="nucleotide sequence ID" value="NZ_BAAAJR010000001.1"/>
</dbReference>
<dbReference type="Gene3D" id="3.40.710.10">
    <property type="entry name" value="DD-peptidase/beta-lactamase superfamily"/>
    <property type="match status" value="1"/>
</dbReference>
<evidence type="ECO:0000313" key="3">
    <source>
        <dbReference type="Proteomes" id="UP000537775"/>
    </source>
</evidence>
<name>A0A7X0KW02_9MICO</name>
<proteinExistence type="predicted"/>
<dbReference type="PANTHER" id="PTHR43283">
    <property type="entry name" value="BETA-LACTAMASE-RELATED"/>
    <property type="match status" value="1"/>
</dbReference>
<accession>A0A7X0KW02</accession>
<protein>
    <submittedName>
        <fullName evidence="2">CubicO group peptidase (Beta-lactamase class C family)</fullName>
    </submittedName>
</protein>
<dbReference type="Pfam" id="PF00144">
    <property type="entry name" value="Beta-lactamase"/>
    <property type="match status" value="1"/>
</dbReference>
<dbReference type="SUPFAM" id="SSF56601">
    <property type="entry name" value="beta-lactamase/transpeptidase-like"/>
    <property type="match status" value="1"/>
</dbReference>
<evidence type="ECO:0000313" key="2">
    <source>
        <dbReference type="EMBL" id="MBB6392718.1"/>
    </source>
</evidence>
<dbReference type="EMBL" id="JACHML010000001">
    <property type="protein sequence ID" value="MBB6392718.1"/>
    <property type="molecule type" value="Genomic_DNA"/>
</dbReference>
<dbReference type="Proteomes" id="UP000537775">
    <property type="component" value="Unassembled WGS sequence"/>
</dbReference>
<keyword evidence="3" id="KW-1185">Reference proteome</keyword>
<sequence length="525" mass="56564">MSRTTPHRTAGTSFALSPEALDAAVDGILHRHPTVGFALGVVDRDGLRYFRGHGVADLGTRRPITEDTGFRIASISKTFTAVAVMQLVEQGRIDLDAPANDYLRAYRLVPDDPDWRPATPRHLLTHTAGLGELAHASGAFRPDFGESVPAGAPLPSPADLYERALAVHAEPGTRFVYNNHGPTTLGQIVADVSGMPLGEYLAEHVFAPLGMSDSSLARTDRISAALATGYEIGAHGVKRVDGRDMITAGAASVYSTPRDMARYAQALLRGGAGEHGAILALETLAEMFRAQYRPDPRIPGMGLGFFRTEVAGRDAVRHQGTHPGFHSELCVVPDAGIGVIAFTNGSRQADFWLPSEVKMLLRTLLGDTTDAVPAAQHPERWGDLCGWYRLDARLTDVRLRGMLGFGAEVFVQRGRLMLRFLTVVPTLLKGFPLEPAAASDPDAFQVSLGDAGLEPMRVVFSRDPGTELPRLHLDMMPLTLEKQPDRTNPRTWANVALATAGVAVGATMLGRRAVPRTRRSGAEAE</sequence>
<feature type="domain" description="Beta-lactamase-related" evidence="1">
    <location>
        <begin position="21"/>
        <end position="347"/>
    </location>
</feature>
<gene>
    <name evidence="2" type="ORF">HD594_003031</name>
</gene>
<evidence type="ECO:0000259" key="1">
    <source>
        <dbReference type="Pfam" id="PF00144"/>
    </source>
</evidence>
<reference evidence="2 3" key="1">
    <citation type="submission" date="2020-08" db="EMBL/GenBank/DDBJ databases">
        <title>Sequencing the genomes of 1000 actinobacteria strains.</title>
        <authorList>
            <person name="Klenk H.-P."/>
        </authorList>
    </citation>
    <scope>NUCLEOTIDE SEQUENCE [LARGE SCALE GENOMIC DNA]</scope>
    <source>
        <strain evidence="2 3">DSM 12511</strain>
    </source>
</reference>
<organism evidence="2 3">
    <name type="scientific">Microbacterium thalassium</name>
    <dbReference type="NCBI Taxonomy" id="362649"/>
    <lineage>
        <taxon>Bacteria</taxon>
        <taxon>Bacillati</taxon>
        <taxon>Actinomycetota</taxon>
        <taxon>Actinomycetes</taxon>
        <taxon>Micrococcales</taxon>
        <taxon>Microbacteriaceae</taxon>
        <taxon>Microbacterium</taxon>
    </lineage>
</organism>
<dbReference type="InterPro" id="IPR050789">
    <property type="entry name" value="Diverse_Enzym_Activities"/>
</dbReference>
<dbReference type="InterPro" id="IPR001466">
    <property type="entry name" value="Beta-lactam-related"/>
</dbReference>
<dbReference type="PANTHER" id="PTHR43283:SF18">
    <property type="match status" value="1"/>
</dbReference>
<dbReference type="InterPro" id="IPR012338">
    <property type="entry name" value="Beta-lactam/transpept-like"/>
</dbReference>
<comment type="caution">
    <text evidence="2">The sequence shown here is derived from an EMBL/GenBank/DDBJ whole genome shotgun (WGS) entry which is preliminary data.</text>
</comment>